<keyword evidence="18" id="KW-1185">Reference proteome</keyword>
<dbReference type="InterPro" id="IPR036890">
    <property type="entry name" value="HATPase_C_sf"/>
</dbReference>
<dbReference type="InterPro" id="IPR005467">
    <property type="entry name" value="His_kinase_dom"/>
</dbReference>
<dbReference type="Pfam" id="PF00672">
    <property type="entry name" value="HAMP"/>
    <property type="match status" value="1"/>
</dbReference>
<evidence type="ECO:0000256" key="8">
    <source>
        <dbReference type="ARBA" id="ARBA00022741"/>
    </source>
</evidence>
<dbReference type="PROSITE" id="PS50109">
    <property type="entry name" value="HIS_KIN"/>
    <property type="match status" value="1"/>
</dbReference>
<dbReference type="InterPro" id="IPR003594">
    <property type="entry name" value="HATPase_dom"/>
</dbReference>
<dbReference type="FunFam" id="1.10.287.130:FF:000001">
    <property type="entry name" value="Two-component sensor histidine kinase"/>
    <property type="match status" value="1"/>
</dbReference>
<evidence type="ECO:0000256" key="2">
    <source>
        <dbReference type="ARBA" id="ARBA00004651"/>
    </source>
</evidence>
<evidence type="ECO:0000256" key="6">
    <source>
        <dbReference type="ARBA" id="ARBA00022679"/>
    </source>
</evidence>
<evidence type="ECO:0000256" key="9">
    <source>
        <dbReference type="ARBA" id="ARBA00022777"/>
    </source>
</evidence>
<feature type="transmembrane region" description="Helical" evidence="14">
    <location>
        <begin position="164"/>
        <end position="187"/>
    </location>
</feature>
<dbReference type="PANTHER" id="PTHR45528:SF1">
    <property type="entry name" value="SENSOR HISTIDINE KINASE CPXA"/>
    <property type="match status" value="1"/>
</dbReference>
<dbReference type="SUPFAM" id="SSF55874">
    <property type="entry name" value="ATPase domain of HSP90 chaperone/DNA topoisomerase II/histidine kinase"/>
    <property type="match status" value="1"/>
</dbReference>
<keyword evidence="9 17" id="KW-0418">Kinase</keyword>
<dbReference type="OrthoDB" id="2359336at2"/>
<evidence type="ECO:0000256" key="5">
    <source>
        <dbReference type="ARBA" id="ARBA00022553"/>
    </source>
</evidence>
<keyword evidence="4" id="KW-1003">Cell membrane</keyword>
<evidence type="ECO:0000256" key="1">
    <source>
        <dbReference type="ARBA" id="ARBA00000085"/>
    </source>
</evidence>
<dbReference type="FunFam" id="3.30.565.10:FF:000006">
    <property type="entry name" value="Sensor histidine kinase WalK"/>
    <property type="match status" value="1"/>
</dbReference>
<reference evidence="17 18" key="1">
    <citation type="submission" date="2018-10" db="EMBL/GenBank/DDBJ databases">
        <title>Falsibacillus sp. genome draft.</title>
        <authorList>
            <person name="Shi S."/>
        </authorList>
    </citation>
    <scope>NUCLEOTIDE SEQUENCE [LARGE SCALE GENOMIC DNA]</scope>
    <source>
        <strain evidence="17 18">GY 10110</strain>
    </source>
</reference>
<dbReference type="SUPFAM" id="SSF47384">
    <property type="entry name" value="Homodimeric domain of signal transducing histidine kinase"/>
    <property type="match status" value="1"/>
</dbReference>
<evidence type="ECO:0000256" key="11">
    <source>
        <dbReference type="ARBA" id="ARBA00022989"/>
    </source>
</evidence>
<feature type="domain" description="Histidine kinase" evidence="15">
    <location>
        <begin position="248"/>
        <end position="459"/>
    </location>
</feature>
<dbReference type="Gene3D" id="3.30.565.10">
    <property type="entry name" value="Histidine kinase-like ATPase, C-terminal domain"/>
    <property type="match status" value="1"/>
</dbReference>
<dbReference type="CDD" id="cd06225">
    <property type="entry name" value="HAMP"/>
    <property type="match status" value="1"/>
</dbReference>
<comment type="catalytic activity">
    <reaction evidence="1">
        <text>ATP + protein L-histidine = ADP + protein N-phospho-L-histidine.</text>
        <dbReference type="EC" id="2.7.13.3"/>
    </reaction>
</comment>
<evidence type="ECO:0000256" key="7">
    <source>
        <dbReference type="ARBA" id="ARBA00022692"/>
    </source>
</evidence>
<dbReference type="SUPFAM" id="SSF158472">
    <property type="entry name" value="HAMP domain-like"/>
    <property type="match status" value="1"/>
</dbReference>
<dbReference type="Gene3D" id="1.10.287.130">
    <property type="match status" value="1"/>
</dbReference>
<keyword evidence="13 14" id="KW-0472">Membrane</keyword>
<dbReference type="SMART" id="SM00387">
    <property type="entry name" value="HATPase_c"/>
    <property type="match status" value="1"/>
</dbReference>
<dbReference type="RefSeq" id="WP_121680469.1">
    <property type="nucleotide sequence ID" value="NZ_RCVZ01000006.1"/>
</dbReference>
<dbReference type="GO" id="GO:0005886">
    <property type="term" value="C:plasma membrane"/>
    <property type="evidence" value="ECO:0007669"/>
    <property type="project" value="UniProtKB-SubCell"/>
</dbReference>
<dbReference type="Gene3D" id="1.10.8.500">
    <property type="entry name" value="HAMP domain in histidine kinase"/>
    <property type="match status" value="1"/>
</dbReference>
<dbReference type="InterPro" id="IPR003660">
    <property type="entry name" value="HAMP_dom"/>
</dbReference>
<dbReference type="Gene3D" id="3.30.450.20">
    <property type="entry name" value="PAS domain"/>
    <property type="match status" value="1"/>
</dbReference>
<name>A0A3L7JYM2_9BACI</name>
<dbReference type="Proteomes" id="UP000276770">
    <property type="component" value="Unassembled WGS sequence"/>
</dbReference>
<protein>
    <recommendedName>
        <fullName evidence="3">histidine kinase</fullName>
        <ecNumber evidence="3">2.7.13.3</ecNumber>
    </recommendedName>
</protein>
<evidence type="ECO:0000259" key="15">
    <source>
        <dbReference type="PROSITE" id="PS50109"/>
    </source>
</evidence>
<dbReference type="SMART" id="SM00388">
    <property type="entry name" value="HisKA"/>
    <property type="match status" value="1"/>
</dbReference>
<dbReference type="PRINTS" id="PR00344">
    <property type="entry name" value="BCTRLSENSOR"/>
</dbReference>
<evidence type="ECO:0000313" key="18">
    <source>
        <dbReference type="Proteomes" id="UP000276770"/>
    </source>
</evidence>
<proteinExistence type="predicted"/>
<evidence type="ECO:0000256" key="14">
    <source>
        <dbReference type="SAM" id="Phobius"/>
    </source>
</evidence>
<dbReference type="GO" id="GO:0005524">
    <property type="term" value="F:ATP binding"/>
    <property type="evidence" value="ECO:0007669"/>
    <property type="project" value="UniProtKB-KW"/>
</dbReference>
<keyword evidence="5" id="KW-0597">Phosphoprotein</keyword>
<feature type="domain" description="HAMP" evidence="16">
    <location>
        <begin position="188"/>
        <end position="240"/>
    </location>
</feature>
<organism evidence="17 18">
    <name type="scientific">Falsibacillus albus</name>
    <dbReference type="NCBI Taxonomy" id="2478915"/>
    <lineage>
        <taxon>Bacteria</taxon>
        <taxon>Bacillati</taxon>
        <taxon>Bacillota</taxon>
        <taxon>Bacilli</taxon>
        <taxon>Bacillales</taxon>
        <taxon>Bacillaceae</taxon>
        <taxon>Falsibacillus</taxon>
    </lineage>
</organism>
<evidence type="ECO:0000256" key="10">
    <source>
        <dbReference type="ARBA" id="ARBA00022840"/>
    </source>
</evidence>
<keyword evidence="10" id="KW-0067">ATP-binding</keyword>
<keyword evidence="6" id="KW-0808">Transferase</keyword>
<feature type="transmembrane region" description="Helical" evidence="14">
    <location>
        <begin position="12"/>
        <end position="34"/>
    </location>
</feature>
<accession>A0A3L7JYM2</accession>
<keyword evidence="7 14" id="KW-0812">Transmembrane</keyword>
<keyword evidence="11 14" id="KW-1133">Transmembrane helix</keyword>
<dbReference type="SMART" id="SM00304">
    <property type="entry name" value="HAMP"/>
    <property type="match status" value="1"/>
</dbReference>
<dbReference type="InterPro" id="IPR050398">
    <property type="entry name" value="HssS/ArlS-like"/>
</dbReference>
<dbReference type="EC" id="2.7.13.3" evidence="3"/>
<evidence type="ECO:0000256" key="3">
    <source>
        <dbReference type="ARBA" id="ARBA00012438"/>
    </source>
</evidence>
<evidence type="ECO:0000256" key="12">
    <source>
        <dbReference type="ARBA" id="ARBA00023012"/>
    </source>
</evidence>
<comment type="subcellular location">
    <subcellularLocation>
        <location evidence="2">Cell membrane</location>
        <topology evidence="2">Multi-pass membrane protein</topology>
    </subcellularLocation>
</comment>
<dbReference type="CDD" id="cd00082">
    <property type="entry name" value="HisKA"/>
    <property type="match status" value="1"/>
</dbReference>
<dbReference type="InterPro" id="IPR036097">
    <property type="entry name" value="HisK_dim/P_sf"/>
</dbReference>
<dbReference type="EMBL" id="RCVZ01000006">
    <property type="protein sequence ID" value="RLQ95354.1"/>
    <property type="molecule type" value="Genomic_DNA"/>
</dbReference>
<evidence type="ECO:0000256" key="4">
    <source>
        <dbReference type="ARBA" id="ARBA00022475"/>
    </source>
</evidence>
<keyword evidence="8" id="KW-0547">Nucleotide-binding</keyword>
<dbReference type="InterPro" id="IPR003661">
    <property type="entry name" value="HisK_dim/P_dom"/>
</dbReference>
<dbReference type="Pfam" id="PF02518">
    <property type="entry name" value="HATPase_c"/>
    <property type="match status" value="1"/>
</dbReference>
<dbReference type="Pfam" id="PF00512">
    <property type="entry name" value="HisKA"/>
    <property type="match status" value="1"/>
</dbReference>
<keyword evidence="12" id="KW-0902">Two-component regulatory system</keyword>
<dbReference type="AlphaFoldDB" id="A0A3L7JYM2"/>
<gene>
    <name evidence="17" type="ORF">D9X91_09950</name>
</gene>
<comment type="caution">
    <text evidence="17">The sequence shown here is derived from an EMBL/GenBank/DDBJ whole genome shotgun (WGS) entry which is preliminary data.</text>
</comment>
<dbReference type="PROSITE" id="PS50885">
    <property type="entry name" value="HAMP"/>
    <property type="match status" value="1"/>
</dbReference>
<dbReference type="PANTHER" id="PTHR45528">
    <property type="entry name" value="SENSOR HISTIDINE KINASE CPXA"/>
    <property type="match status" value="1"/>
</dbReference>
<evidence type="ECO:0000259" key="16">
    <source>
        <dbReference type="PROSITE" id="PS50885"/>
    </source>
</evidence>
<evidence type="ECO:0000313" key="17">
    <source>
        <dbReference type="EMBL" id="RLQ95354.1"/>
    </source>
</evidence>
<dbReference type="GO" id="GO:0000155">
    <property type="term" value="F:phosphorelay sensor kinase activity"/>
    <property type="evidence" value="ECO:0007669"/>
    <property type="project" value="InterPro"/>
</dbReference>
<dbReference type="InterPro" id="IPR004358">
    <property type="entry name" value="Sig_transdc_His_kin-like_C"/>
</dbReference>
<sequence>MGIRKRLFLQHLFIISMTVCLFEGIFFYGLYSYYYDGTTEMLKNHAANSAQFANRYMDISPYNLRQTIPKMRNNFEIPQAEMQVLSTNGNVLISSTGFSTNEKILTPDVKKAINDQNGDWKGHNVKTNERIVAVSVPIKDNNRVLGVLRFVSSLNQIDVEVRKLTLIAISIGAGVILLVMLFSIGLASTITKPLKQLTSASKKMAKGDFQTKINEQYVGEFGVLAKSFNNMGQELLNHEKMKNQFISSVSHELRTPLTSIKGWSETLLTGNLEDTEETRTGIKIVSSEAERLIGLVEELLDFSRFTNDTMKIQKQHFNFCTLIQNIVLQLEKQASRKKLHIQIESSEDCEIKADPNRIRQVCINLLDNAIKYSNEPGTINIRFKKSAHTFHCEIEDEGIGIDQNELPNLKKMFYKINESSSGAGLGLSICQYIIEHHQGNLEFKSKKEKGTTVSFTIPL</sequence>
<evidence type="ECO:0000256" key="13">
    <source>
        <dbReference type="ARBA" id="ARBA00023136"/>
    </source>
</evidence>